<dbReference type="AlphaFoldDB" id="A0A0B7KIW2"/>
<gene>
    <name evidence="1" type="ORF">BN869_000013616_1</name>
</gene>
<protein>
    <submittedName>
        <fullName evidence="1">Uncharacterized protein</fullName>
    </submittedName>
</protein>
<accession>A0A0B7KIW2</accession>
<name>A0A0B7KIW2_BIOOC</name>
<reference evidence="1" key="1">
    <citation type="submission" date="2015-01" db="EMBL/GenBank/DDBJ databases">
        <authorList>
            <person name="Durling Mikael"/>
        </authorList>
    </citation>
    <scope>NUCLEOTIDE SEQUENCE</scope>
</reference>
<proteinExistence type="predicted"/>
<evidence type="ECO:0000313" key="1">
    <source>
        <dbReference type="EMBL" id="CEO57558.1"/>
    </source>
</evidence>
<sequence length="83" mass="9328">MNCMPSLIGRTKINSSQTYPQEAQQPLSQYQETARIYPTTQPIQHWASTPLYHKIDLILPLLITKSLSRVTKITPSGISSMAL</sequence>
<organism evidence="1">
    <name type="scientific">Bionectria ochroleuca</name>
    <name type="common">Gliocladium roseum</name>
    <dbReference type="NCBI Taxonomy" id="29856"/>
    <lineage>
        <taxon>Eukaryota</taxon>
        <taxon>Fungi</taxon>
        <taxon>Dikarya</taxon>
        <taxon>Ascomycota</taxon>
        <taxon>Pezizomycotina</taxon>
        <taxon>Sordariomycetes</taxon>
        <taxon>Hypocreomycetidae</taxon>
        <taxon>Hypocreales</taxon>
        <taxon>Bionectriaceae</taxon>
        <taxon>Clonostachys</taxon>
    </lineage>
</organism>
<dbReference type="EMBL" id="CDPU01000110">
    <property type="protein sequence ID" value="CEO57558.1"/>
    <property type="molecule type" value="Genomic_DNA"/>
</dbReference>